<dbReference type="InterPro" id="IPR000253">
    <property type="entry name" value="FHA_dom"/>
</dbReference>
<dbReference type="SUPFAM" id="SSF49879">
    <property type="entry name" value="SMAD/FHA domain"/>
    <property type="match status" value="1"/>
</dbReference>
<proteinExistence type="predicted"/>
<name>A0A418MF60_9BACT</name>
<feature type="domain" description="FHA" evidence="1">
    <location>
        <begin position="101"/>
        <end position="168"/>
    </location>
</feature>
<keyword evidence="3" id="KW-1185">Reference proteome</keyword>
<sequence>MSADPIKIICGNSNCRAGLLIKNADKLKDAKCPRCGYINPIPRSVPPAQPKPASPAGFGDETVYNGQRRNIAPVVPPTIGWLIVKDELTETQTFTMQTGTNTVGRFSKTRPSTHMVVTRDEYMSRPHCTIEVRMGRLGEPEYILRDGGLINGEWRKSTNGTYLNGKEPGLSEYDRIYLEDGDTIQIGETKLVLKTGNSVKSEQQAARAVDEMDYERTVVSFKPKNSIS</sequence>
<dbReference type="OrthoDB" id="949044at2"/>
<gene>
    <name evidence="2" type="ORF">DYU11_09125</name>
</gene>
<dbReference type="Pfam" id="PF00498">
    <property type="entry name" value="FHA"/>
    <property type="match status" value="1"/>
</dbReference>
<organism evidence="2 3">
    <name type="scientific">Fibrisoma montanum</name>
    <dbReference type="NCBI Taxonomy" id="2305895"/>
    <lineage>
        <taxon>Bacteria</taxon>
        <taxon>Pseudomonadati</taxon>
        <taxon>Bacteroidota</taxon>
        <taxon>Cytophagia</taxon>
        <taxon>Cytophagales</taxon>
        <taxon>Spirosomataceae</taxon>
        <taxon>Fibrisoma</taxon>
    </lineage>
</organism>
<accession>A0A418MF60</accession>
<dbReference type="CDD" id="cd00060">
    <property type="entry name" value="FHA"/>
    <property type="match status" value="1"/>
</dbReference>
<dbReference type="RefSeq" id="WP_119667331.1">
    <property type="nucleotide sequence ID" value="NZ_QXED01000002.1"/>
</dbReference>
<evidence type="ECO:0000259" key="1">
    <source>
        <dbReference type="PROSITE" id="PS50006"/>
    </source>
</evidence>
<dbReference type="PROSITE" id="PS50006">
    <property type="entry name" value="FHA_DOMAIN"/>
    <property type="match status" value="1"/>
</dbReference>
<dbReference type="EMBL" id="QXED01000002">
    <property type="protein sequence ID" value="RIV25449.1"/>
    <property type="molecule type" value="Genomic_DNA"/>
</dbReference>
<dbReference type="Gene3D" id="2.60.200.20">
    <property type="match status" value="1"/>
</dbReference>
<comment type="caution">
    <text evidence="2">The sequence shown here is derived from an EMBL/GenBank/DDBJ whole genome shotgun (WGS) entry which is preliminary data.</text>
</comment>
<dbReference type="InterPro" id="IPR008984">
    <property type="entry name" value="SMAD_FHA_dom_sf"/>
</dbReference>
<dbReference type="AlphaFoldDB" id="A0A418MF60"/>
<evidence type="ECO:0000313" key="2">
    <source>
        <dbReference type="EMBL" id="RIV25449.1"/>
    </source>
</evidence>
<protein>
    <submittedName>
        <fullName evidence="2">FHA domain-containing protein</fullName>
    </submittedName>
</protein>
<reference evidence="2 3" key="1">
    <citation type="submission" date="2018-08" db="EMBL/GenBank/DDBJ databases">
        <title>Fibrisoma montanum sp. nov., isolated from Danxia mountain soil.</title>
        <authorList>
            <person name="Huang Y."/>
        </authorList>
    </citation>
    <scope>NUCLEOTIDE SEQUENCE [LARGE SCALE GENOMIC DNA]</scope>
    <source>
        <strain evidence="2 3">HYT19</strain>
    </source>
</reference>
<evidence type="ECO:0000313" key="3">
    <source>
        <dbReference type="Proteomes" id="UP000283523"/>
    </source>
</evidence>
<dbReference type="Proteomes" id="UP000283523">
    <property type="component" value="Unassembled WGS sequence"/>
</dbReference>